<evidence type="ECO:0000313" key="2">
    <source>
        <dbReference type="Proteomes" id="UP001501821"/>
    </source>
</evidence>
<reference evidence="2" key="1">
    <citation type="journal article" date="2019" name="Int. J. Syst. Evol. Microbiol.">
        <title>The Global Catalogue of Microorganisms (GCM) 10K type strain sequencing project: providing services to taxonomists for standard genome sequencing and annotation.</title>
        <authorList>
            <consortium name="The Broad Institute Genomics Platform"/>
            <consortium name="The Broad Institute Genome Sequencing Center for Infectious Disease"/>
            <person name="Wu L."/>
            <person name="Ma J."/>
        </authorList>
    </citation>
    <scope>NUCLEOTIDE SEQUENCE [LARGE SCALE GENOMIC DNA]</scope>
    <source>
        <strain evidence="2">JCM 16953</strain>
    </source>
</reference>
<dbReference type="SUPFAM" id="SSF109854">
    <property type="entry name" value="DinB/YfiT-like putative metalloenzymes"/>
    <property type="match status" value="1"/>
</dbReference>
<sequence>MQALLDEQSDRRFESPMFGVTTVGAILAQIYINDIWMHSWDLARALGQDIDLGEQRCADALVGMEPMDDVLRQSGQFGPRIPVPEDAPAQDRLVGFIGRDPGWPAQDAAAR</sequence>
<evidence type="ECO:0008006" key="3">
    <source>
        <dbReference type="Google" id="ProtNLM"/>
    </source>
</evidence>
<dbReference type="Proteomes" id="UP001501821">
    <property type="component" value="Unassembled WGS sequence"/>
</dbReference>
<organism evidence="1 2">
    <name type="scientific">Nocardioides panacisoli</name>
    <dbReference type="NCBI Taxonomy" id="627624"/>
    <lineage>
        <taxon>Bacteria</taxon>
        <taxon>Bacillati</taxon>
        <taxon>Actinomycetota</taxon>
        <taxon>Actinomycetes</taxon>
        <taxon>Propionibacteriales</taxon>
        <taxon>Nocardioidaceae</taxon>
        <taxon>Nocardioides</taxon>
    </lineage>
</organism>
<comment type="caution">
    <text evidence="1">The sequence shown here is derived from an EMBL/GenBank/DDBJ whole genome shotgun (WGS) entry which is preliminary data.</text>
</comment>
<protein>
    <recommendedName>
        <fullName evidence="3">TIGR03086 family protein</fullName>
    </recommendedName>
</protein>
<evidence type="ECO:0000313" key="1">
    <source>
        <dbReference type="EMBL" id="GAA3810487.1"/>
    </source>
</evidence>
<dbReference type="EMBL" id="BAABAH010000003">
    <property type="protein sequence ID" value="GAA3810487.1"/>
    <property type="molecule type" value="Genomic_DNA"/>
</dbReference>
<name>A0ABP7I636_9ACTN</name>
<accession>A0ABP7I636</accession>
<proteinExistence type="predicted"/>
<dbReference type="InterPro" id="IPR034660">
    <property type="entry name" value="DinB/YfiT-like"/>
</dbReference>
<keyword evidence="2" id="KW-1185">Reference proteome</keyword>
<gene>
    <name evidence="1" type="ORF">GCM10022242_11360</name>
</gene>